<evidence type="ECO:0000313" key="4">
    <source>
        <dbReference type="Proteomes" id="UP000321960"/>
    </source>
</evidence>
<gene>
    <name evidence="3" type="ORF">GCM10007888_56740</name>
    <name evidence="2" type="ORF">MOX02_47370</name>
</gene>
<evidence type="ECO:0000313" key="3">
    <source>
        <dbReference type="EMBL" id="GLS67291.1"/>
    </source>
</evidence>
<sequence>MARYFFNIIDGQFLADHEGTECASLEEARAKAIETAGTILRDAGRSLWDGAEWQMLVTDEDRRTLLKLQFSAKEAAQSG</sequence>
<dbReference type="EMBL" id="BJZU01000115">
    <property type="protein sequence ID" value="GEP06699.1"/>
    <property type="molecule type" value="Genomic_DNA"/>
</dbReference>
<dbReference type="AlphaFoldDB" id="A0A512J9Z6"/>
<comment type="caution">
    <text evidence="2">The sequence shown here is derived from an EMBL/GenBank/DDBJ whole genome shotgun (WGS) entry which is preliminary data.</text>
</comment>
<accession>A0A512J9Z6</accession>
<dbReference type="OrthoDB" id="7575967at2"/>
<reference evidence="3" key="4">
    <citation type="submission" date="2023-01" db="EMBL/GenBank/DDBJ databases">
        <title>Draft genome sequence of Methylobacterium oxalidis strain NBRC 107715.</title>
        <authorList>
            <person name="Sun Q."/>
            <person name="Mori K."/>
        </authorList>
    </citation>
    <scope>NUCLEOTIDE SEQUENCE</scope>
    <source>
        <strain evidence="3">NBRC 107715</strain>
    </source>
</reference>
<reference evidence="3" key="1">
    <citation type="journal article" date="2014" name="Int. J. Syst. Evol. Microbiol.">
        <title>Complete genome of a new Firmicutes species belonging to the dominant human colonic microbiota ('Ruminococcus bicirculans') reveals two chromosomes and a selective capacity to utilize plant glucans.</title>
        <authorList>
            <consortium name="NISC Comparative Sequencing Program"/>
            <person name="Wegmann U."/>
            <person name="Louis P."/>
            <person name="Goesmann A."/>
            <person name="Henrissat B."/>
            <person name="Duncan S.H."/>
            <person name="Flint H.J."/>
        </authorList>
    </citation>
    <scope>NUCLEOTIDE SEQUENCE</scope>
    <source>
        <strain evidence="3">NBRC 107715</strain>
    </source>
</reference>
<evidence type="ECO:0000259" key="1">
    <source>
        <dbReference type="Pfam" id="PF21834"/>
    </source>
</evidence>
<reference evidence="5" key="2">
    <citation type="journal article" date="2019" name="Int. J. Syst. Evol. Microbiol.">
        <title>The Global Catalogue of Microorganisms (GCM) 10K type strain sequencing project: providing services to taxonomists for standard genome sequencing and annotation.</title>
        <authorList>
            <consortium name="The Broad Institute Genomics Platform"/>
            <consortium name="The Broad Institute Genome Sequencing Center for Infectious Disease"/>
            <person name="Wu L."/>
            <person name="Ma J."/>
        </authorList>
    </citation>
    <scope>NUCLEOTIDE SEQUENCE [LARGE SCALE GENOMIC DNA]</scope>
    <source>
        <strain evidence="5">NBRC 107715</strain>
    </source>
</reference>
<dbReference type="EMBL" id="BSPK01000111">
    <property type="protein sequence ID" value="GLS67291.1"/>
    <property type="molecule type" value="Genomic_DNA"/>
</dbReference>
<proteinExistence type="predicted"/>
<feature type="domain" description="DUF6894" evidence="1">
    <location>
        <begin position="3"/>
        <end position="71"/>
    </location>
</feature>
<dbReference type="Proteomes" id="UP001156856">
    <property type="component" value="Unassembled WGS sequence"/>
</dbReference>
<dbReference type="Proteomes" id="UP000321960">
    <property type="component" value="Unassembled WGS sequence"/>
</dbReference>
<reference evidence="2 4" key="3">
    <citation type="submission" date="2019-07" db="EMBL/GenBank/DDBJ databases">
        <title>Whole genome shotgun sequence of Methylobacterium oxalidis NBRC 107715.</title>
        <authorList>
            <person name="Hosoyama A."/>
            <person name="Uohara A."/>
            <person name="Ohji S."/>
            <person name="Ichikawa N."/>
        </authorList>
    </citation>
    <scope>NUCLEOTIDE SEQUENCE [LARGE SCALE GENOMIC DNA]</scope>
    <source>
        <strain evidence="2 4">NBRC 107715</strain>
    </source>
</reference>
<keyword evidence="5" id="KW-1185">Reference proteome</keyword>
<evidence type="ECO:0000313" key="2">
    <source>
        <dbReference type="EMBL" id="GEP06699.1"/>
    </source>
</evidence>
<dbReference type="InterPro" id="IPR054189">
    <property type="entry name" value="DUF6894"/>
</dbReference>
<evidence type="ECO:0000313" key="5">
    <source>
        <dbReference type="Proteomes" id="UP001156856"/>
    </source>
</evidence>
<organism evidence="2 4">
    <name type="scientific">Methylobacterium oxalidis</name>
    <dbReference type="NCBI Taxonomy" id="944322"/>
    <lineage>
        <taxon>Bacteria</taxon>
        <taxon>Pseudomonadati</taxon>
        <taxon>Pseudomonadota</taxon>
        <taxon>Alphaproteobacteria</taxon>
        <taxon>Hyphomicrobiales</taxon>
        <taxon>Methylobacteriaceae</taxon>
        <taxon>Methylobacterium</taxon>
    </lineage>
</organism>
<dbReference type="RefSeq" id="WP_147028215.1">
    <property type="nucleotide sequence ID" value="NZ_BJZU01000115.1"/>
</dbReference>
<dbReference type="Pfam" id="PF21834">
    <property type="entry name" value="DUF6894"/>
    <property type="match status" value="1"/>
</dbReference>
<protein>
    <recommendedName>
        <fullName evidence="1">DUF6894 domain-containing protein</fullName>
    </recommendedName>
</protein>
<name>A0A512J9Z6_9HYPH</name>